<dbReference type="GO" id="GO:1990526">
    <property type="term" value="C:Ste12p-Dig1p-Dig2p complex"/>
    <property type="evidence" value="ECO:0007669"/>
    <property type="project" value="TreeGrafter"/>
</dbReference>
<feature type="region of interest" description="Disordered" evidence="7">
    <location>
        <begin position="605"/>
        <end position="624"/>
    </location>
</feature>
<keyword evidence="2" id="KW-0479">Metal-binding</keyword>
<keyword evidence="5" id="KW-0539">Nucleus</keyword>
<evidence type="ECO:0000313" key="9">
    <source>
        <dbReference type="EMBL" id="PWN99793.1"/>
    </source>
</evidence>
<dbReference type="STRING" id="58919.A0A316ZHP3"/>
<evidence type="ECO:0000256" key="4">
    <source>
        <dbReference type="ARBA" id="ARBA00022833"/>
    </source>
</evidence>
<dbReference type="AlphaFoldDB" id="A0A316ZHP3"/>
<feature type="compositionally biased region" description="Polar residues" evidence="7">
    <location>
        <begin position="662"/>
        <end position="682"/>
    </location>
</feature>
<keyword evidence="4" id="KW-0862">Zinc</keyword>
<dbReference type="FunFam" id="3.30.160.60:FF:004170">
    <property type="match status" value="1"/>
</dbReference>
<evidence type="ECO:0000256" key="6">
    <source>
        <dbReference type="PROSITE-ProRule" id="PRU00042"/>
    </source>
</evidence>
<dbReference type="InterPro" id="IPR052127">
    <property type="entry name" value="STE12_transcription_factor"/>
</dbReference>
<keyword evidence="10" id="KW-1185">Reference proteome</keyword>
<evidence type="ECO:0000256" key="5">
    <source>
        <dbReference type="ARBA" id="ARBA00023242"/>
    </source>
</evidence>
<feature type="region of interest" description="Disordered" evidence="7">
    <location>
        <begin position="1"/>
        <end position="69"/>
    </location>
</feature>
<dbReference type="SMART" id="SM00355">
    <property type="entry name" value="ZnF_C2H2"/>
    <property type="match status" value="2"/>
</dbReference>
<dbReference type="FunFam" id="3.30.160.60:FF:000446">
    <property type="entry name" value="Zinc finger protein"/>
    <property type="match status" value="1"/>
</dbReference>
<feature type="compositionally biased region" description="Polar residues" evidence="7">
    <location>
        <begin position="314"/>
        <end position="348"/>
    </location>
</feature>
<dbReference type="PANTHER" id="PTHR47427:SF2">
    <property type="entry name" value="C2H2-TYPE DOMAIN-CONTAINING PROTEIN"/>
    <property type="match status" value="1"/>
</dbReference>
<feature type="compositionally biased region" description="Low complexity" evidence="7">
    <location>
        <begin position="1"/>
        <end position="11"/>
    </location>
</feature>
<dbReference type="EMBL" id="KZ819287">
    <property type="protein sequence ID" value="PWN99793.1"/>
    <property type="molecule type" value="Genomic_DNA"/>
</dbReference>
<dbReference type="InterPro" id="IPR036236">
    <property type="entry name" value="Znf_C2H2_sf"/>
</dbReference>
<dbReference type="Proteomes" id="UP000245946">
    <property type="component" value="Unassembled WGS sequence"/>
</dbReference>
<feature type="region of interest" description="Disordered" evidence="7">
    <location>
        <begin position="152"/>
        <end position="201"/>
    </location>
</feature>
<feature type="region of interest" description="Disordered" evidence="7">
    <location>
        <begin position="474"/>
        <end position="530"/>
    </location>
</feature>
<dbReference type="PROSITE" id="PS00028">
    <property type="entry name" value="ZINC_FINGER_C2H2_1"/>
    <property type="match status" value="1"/>
</dbReference>
<accession>A0A316ZHP3</accession>
<feature type="compositionally biased region" description="Low complexity" evidence="7">
    <location>
        <begin position="160"/>
        <end position="177"/>
    </location>
</feature>
<dbReference type="PANTHER" id="PTHR47427">
    <property type="entry name" value="PROTEIN STE12"/>
    <property type="match status" value="1"/>
</dbReference>
<proteinExistence type="predicted"/>
<dbReference type="InterPro" id="IPR013087">
    <property type="entry name" value="Znf_C2H2_type"/>
</dbReference>
<feature type="domain" description="C2H2-type" evidence="8">
    <location>
        <begin position="563"/>
        <end position="587"/>
    </location>
</feature>
<feature type="compositionally biased region" description="Polar residues" evidence="7">
    <location>
        <begin position="506"/>
        <end position="515"/>
    </location>
</feature>
<dbReference type="GO" id="GO:1990527">
    <property type="term" value="C:Tec1p-Ste12p-Dig1p complex"/>
    <property type="evidence" value="ECO:0007669"/>
    <property type="project" value="TreeGrafter"/>
</dbReference>
<evidence type="ECO:0000256" key="7">
    <source>
        <dbReference type="SAM" id="MobiDB-lite"/>
    </source>
</evidence>
<protein>
    <recommendedName>
        <fullName evidence="8">C2H2-type domain-containing protein</fullName>
    </recommendedName>
</protein>
<keyword evidence="3 6" id="KW-0863">Zinc-finger</keyword>
<reference evidence="9 10" key="1">
    <citation type="journal article" date="2018" name="Mol. Biol. Evol.">
        <title>Broad Genomic Sampling Reveals a Smut Pathogenic Ancestry of the Fungal Clade Ustilaginomycotina.</title>
        <authorList>
            <person name="Kijpornyongpan T."/>
            <person name="Mondo S.J."/>
            <person name="Barry K."/>
            <person name="Sandor L."/>
            <person name="Lee J."/>
            <person name="Lipzen A."/>
            <person name="Pangilinan J."/>
            <person name="LaButti K."/>
            <person name="Hainaut M."/>
            <person name="Henrissat B."/>
            <person name="Grigoriev I.V."/>
            <person name="Spatafora J.W."/>
            <person name="Aime M.C."/>
        </authorList>
    </citation>
    <scope>NUCLEOTIDE SEQUENCE [LARGE SCALE GENOMIC DNA]</scope>
    <source>
        <strain evidence="9 10">MCA 4186</strain>
    </source>
</reference>
<dbReference type="OrthoDB" id="654211at2759"/>
<dbReference type="GO" id="GO:0005634">
    <property type="term" value="C:nucleus"/>
    <property type="evidence" value="ECO:0007669"/>
    <property type="project" value="UniProtKB-SubCell"/>
</dbReference>
<evidence type="ECO:0000256" key="2">
    <source>
        <dbReference type="ARBA" id="ARBA00022723"/>
    </source>
</evidence>
<dbReference type="SUPFAM" id="SSF57667">
    <property type="entry name" value="beta-beta-alpha zinc fingers"/>
    <property type="match status" value="1"/>
</dbReference>
<feature type="compositionally biased region" description="Low complexity" evidence="7">
    <location>
        <begin position="39"/>
        <end position="57"/>
    </location>
</feature>
<dbReference type="Gene3D" id="3.30.160.60">
    <property type="entry name" value="Classic Zinc Finger"/>
    <property type="match status" value="2"/>
</dbReference>
<feature type="domain" description="C2H2-type" evidence="8">
    <location>
        <begin position="536"/>
        <end position="562"/>
    </location>
</feature>
<evidence type="ECO:0000313" key="10">
    <source>
        <dbReference type="Proteomes" id="UP000245946"/>
    </source>
</evidence>
<dbReference type="GO" id="GO:0003700">
    <property type="term" value="F:DNA-binding transcription factor activity"/>
    <property type="evidence" value="ECO:0007669"/>
    <property type="project" value="TreeGrafter"/>
</dbReference>
<feature type="compositionally biased region" description="Low complexity" evidence="7">
    <location>
        <begin position="189"/>
        <end position="201"/>
    </location>
</feature>
<comment type="subcellular location">
    <subcellularLocation>
        <location evidence="1">Nucleus</location>
    </subcellularLocation>
</comment>
<dbReference type="GeneID" id="37269370"/>
<name>A0A316ZHP3_9BASI</name>
<dbReference type="GO" id="GO:0008270">
    <property type="term" value="F:zinc ion binding"/>
    <property type="evidence" value="ECO:0007669"/>
    <property type="project" value="UniProtKB-KW"/>
</dbReference>
<evidence type="ECO:0000256" key="3">
    <source>
        <dbReference type="ARBA" id="ARBA00022771"/>
    </source>
</evidence>
<dbReference type="PROSITE" id="PS50157">
    <property type="entry name" value="ZINC_FINGER_C2H2_2"/>
    <property type="match status" value="2"/>
</dbReference>
<organism evidence="9 10">
    <name type="scientific">Tilletiopsis washingtonensis</name>
    <dbReference type="NCBI Taxonomy" id="58919"/>
    <lineage>
        <taxon>Eukaryota</taxon>
        <taxon>Fungi</taxon>
        <taxon>Dikarya</taxon>
        <taxon>Basidiomycota</taxon>
        <taxon>Ustilaginomycotina</taxon>
        <taxon>Exobasidiomycetes</taxon>
        <taxon>Entylomatales</taxon>
        <taxon>Entylomatales incertae sedis</taxon>
        <taxon>Tilletiopsis</taxon>
    </lineage>
</organism>
<gene>
    <name evidence="9" type="ORF">FA09DRAFT_328577</name>
</gene>
<feature type="compositionally biased region" description="Basic and acidic residues" evidence="7">
    <location>
        <begin position="12"/>
        <end position="26"/>
    </location>
</feature>
<feature type="region of interest" description="Disordered" evidence="7">
    <location>
        <begin position="270"/>
        <end position="366"/>
    </location>
</feature>
<dbReference type="RefSeq" id="XP_025600072.1">
    <property type="nucleotide sequence ID" value="XM_025741826.1"/>
</dbReference>
<evidence type="ECO:0000259" key="8">
    <source>
        <dbReference type="PROSITE" id="PS50157"/>
    </source>
</evidence>
<evidence type="ECO:0000256" key="1">
    <source>
        <dbReference type="ARBA" id="ARBA00004123"/>
    </source>
</evidence>
<feature type="region of interest" description="Disordered" evidence="7">
    <location>
        <begin position="642"/>
        <end position="693"/>
    </location>
</feature>
<sequence length="693" mass="73726">MDPFLDTPFLLDDPHQASHTQPHETWKLQQQFQPPPPQQQAHSQPQQQQQQQQQGAFPPQPHHRQHHSMTQLDADAAFFAGPALSGNALGLLSSYDAPVSPTSQPASIGMAHSHSMPSFEFHGGDLAHLPPQFQMQAAQQQQQMQFMASMQHQMRRSSVSNLSDASGLSGASSGAPSHFDENSPRAFTPSQSPLPLGGLSGLALGAPATPARVGGSNEMLGEHLVGRSPFGGSQHDVLLSLSQGHDIEQQQQQGGRMGPPALKRRVTGLGHSAYTGGNHASGSNVDDDTTPMPPSLGQFHGQRPASLSLASGPLTPQHTVNRTSIGSAGSVASQPTPGQSHSSSTTPEDSFRGFGDFDSPFNPLQRLSRDDLDTLSYDRSLEAMWEEKEKSQLAQHHQQLFGTPAGLVANLSLHNGSPASLGSAMSRGMSAPMRNQAYAPMTPAAYQRTLPCTPNGAHPSPYDAAYSAPMMASRSMSSFDSPTSVSPINIVDGRRRDSIGGGSTSQGGVTRTATPRSRARNTGPPPLIVSSADKMHVCHCGKRFKRMEHLKRHNRTHTQERPHRCPVESCGKWFGRTDNLAQHLKTHFRTVGGRSAELLALTTGDDGLESPLTLPQPLAEPRHDPHAAASAAAAAASKVAAANKRRDTVSNDVLGGPISLARPQSNRAVLTPSGSLSTNSSPGHGPIDAAWTH</sequence>